<comment type="similarity">
    <text evidence="2">Belongs to the terpene synthase family.</text>
</comment>
<dbReference type="Gene3D" id="1.10.600.10">
    <property type="entry name" value="Farnesyl Diphosphate Synthase"/>
    <property type="match status" value="1"/>
</dbReference>
<comment type="caution">
    <text evidence="3">The sequence shown here is derived from an EMBL/GenBank/DDBJ whole genome shotgun (WGS) entry which is preliminary data.</text>
</comment>
<evidence type="ECO:0000313" key="3">
    <source>
        <dbReference type="EMBL" id="MDT0444256.1"/>
    </source>
</evidence>
<accession>A0ABU2S6G6</accession>
<organism evidence="3 4">
    <name type="scientific">Streptomyces johnsoniae</name>
    <dbReference type="NCBI Taxonomy" id="3075532"/>
    <lineage>
        <taxon>Bacteria</taxon>
        <taxon>Bacillati</taxon>
        <taxon>Actinomycetota</taxon>
        <taxon>Actinomycetes</taxon>
        <taxon>Kitasatosporales</taxon>
        <taxon>Streptomycetaceae</taxon>
        <taxon>Streptomyces</taxon>
    </lineage>
</organism>
<sequence length="342" mass="38131">MEPAIHPRVQEIERRANIWIRRSQMCATDDEYRWITATHSVNFYARFAPFADDDRLLATALWVYWGFAFDDARCDNGPLSSRPDQFAILAGRVQRAVEAPSASDTRERLIPPLQKIVGTFRTLGSPVQVRRFALAHRAWLSGVVWQIGNEAAGTIPDLDEYLGMRLLAAGGEPTFAMLELANNAEIPAGELDSPPVRALTEMAILVAALDNDRHSAQKEAMRGHTGQNIYTVLMRHHRLSLAEALVSAAALRDRVLDRFLQLAARVRARASMELRTYLQGLGHGIRGNAEWGLRVPRYLSLGQVPDPLDSSTSLHWAESPTDPRAAPGVTPSIAWWWDENLA</sequence>
<dbReference type="EC" id="4.2.3.-" evidence="2"/>
<dbReference type="RefSeq" id="WP_311618522.1">
    <property type="nucleotide sequence ID" value="NZ_JAVREV010000008.1"/>
</dbReference>
<keyword evidence="2" id="KW-0479">Metal-binding</keyword>
<evidence type="ECO:0000256" key="2">
    <source>
        <dbReference type="RuleBase" id="RU366034"/>
    </source>
</evidence>
<dbReference type="InterPro" id="IPR034686">
    <property type="entry name" value="Terpene_cyclase-like_2"/>
</dbReference>
<dbReference type="PANTHER" id="PTHR35201:SF4">
    <property type="entry name" value="BETA-PINACENE SYNTHASE-RELATED"/>
    <property type="match status" value="1"/>
</dbReference>
<keyword evidence="1 2" id="KW-0456">Lyase</keyword>
<evidence type="ECO:0000256" key="1">
    <source>
        <dbReference type="ARBA" id="ARBA00023239"/>
    </source>
</evidence>
<keyword evidence="4" id="KW-1185">Reference proteome</keyword>
<dbReference type="InterPro" id="IPR008949">
    <property type="entry name" value="Isoprenoid_synthase_dom_sf"/>
</dbReference>
<gene>
    <name evidence="3" type="ORF">RM779_16870</name>
</gene>
<dbReference type="PANTHER" id="PTHR35201">
    <property type="entry name" value="TERPENE SYNTHASE"/>
    <property type="match status" value="1"/>
</dbReference>
<dbReference type="SUPFAM" id="SSF48576">
    <property type="entry name" value="Terpenoid synthases"/>
    <property type="match status" value="1"/>
</dbReference>
<protein>
    <recommendedName>
        <fullName evidence="2">Terpene synthase</fullName>
        <ecNumber evidence="2">4.2.3.-</ecNumber>
    </recommendedName>
</protein>
<evidence type="ECO:0000313" key="4">
    <source>
        <dbReference type="Proteomes" id="UP001183615"/>
    </source>
</evidence>
<dbReference type="SFLD" id="SFLDS00005">
    <property type="entry name" value="Isoprenoid_Synthase_Type_I"/>
    <property type="match status" value="1"/>
</dbReference>
<proteinExistence type="inferred from homology"/>
<dbReference type="Proteomes" id="UP001183615">
    <property type="component" value="Unassembled WGS sequence"/>
</dbReference>
<dbReference type="SFLD" id="SFLDG01020">
    <property type="entry name" value="Terpene_Cyclase_Like_2"/>
    <property type="match status" value="1"/>
</dbReference>
<dbReference type="Pfam" id="PF19086">
    <property type="entry name" value="Terpene_syn_C_2"/>
    <property type="match status" value="1"/>
</dbReference>
<dbReference type="EMBL" id="JAVREV010000008">
    <property type="protein sequence ID" value="MDT0444256.1"/>
    <property type="molecule type" value="Genomic_DNA"/>
</dbReference>
<comment type="cofactor">
    <cofactor evidence="2">
        <name>Mg(2+)</name>
        <dbReference type="ChEBI" id="CHEBI:18420"/>
    </cofactor>
</comment>
<keyword evidence="2" id="KW-0460">Magnesium</keyword>
<reference evidence="4" key="1">
    <citation type="submission" date="2023-07" db="EMBL/GenBank/DDBJ databases">
        <title>30 novel species of actinomycetes from the DSMZ collection.</title>
        <authorList>
            <person name="Nouioui I."/>
        </authorList>
    </citation>
    <scope>NUCLEOTIDE SEQUENCE [LARGE SCALE GENOMIC DNA]</scope>
    <source>
        <strain evidence="4">DSM 41886</strain>
    </source>
</reference>
<name>A0ABU2S6G6_9ACTN</name>